<keyword evidence="5" id="KW-0175">Coiled coil</keyword>
<dbReference type="InterPro" id="IPR003656">
    <property type="entry name" value="Znf_BED"/>
</dbReference>
<dbReference type="PROSITE" id="PS50808">
    <property type="entry name" value="ZF_BED"/>
    <property type="match status" value="1"/>
</dbReference>
<keyword evidence="1" id="KW-0479">Metal-binding</keyword>
<dbReference type="GO" id="GO:0006357">
    <property type="term" value="P:regulation of transcription by RNA polymerase II"/>
    <property type="evidence" value="ECO:0007669"/>
    <property type="project" value="TreeGrafter"/>
</dbReference>
<evidence type="ECO:0000256" key="2">
    <source>
        <dbReference type="ARBA" id="ARBA00022771"/>
    </source>
</evidence>
<feature type="coiled-coil region" evidence="5">
    <location>
        <begin position="399"/>
        <end position="482"/>
    </location>
</feature>
<evidence type="ECO:0000256" key="1">
    <source>
        <dbReference type="ARBA" id="ARBA00022723"/>
    </source>
</evidence>
<protein>
    <recommendedName>
        <fullName evidence="6">BED-type domain-containing protein</fullName>
    </recommendedName>
</protein>
<keyword evidence="8" id="KW-1185">Reference proteome</keyword>
<name>A0A445D428_ARAHY</name>
<dbReference type="SMART" id="SM00614">
    <property type="entry name" value="ZnF_BED"/>
    <property type="match status" value="1"/>
</dbReference>
<dbReference type="InterPro" id="IPR053031">
    <property type="entry name" value="Cuticle_assoc_protein"/>
</dbReference>
<dbReference type="Pfam" id="PF02892">
    <property type="entry name" value="zf-BED"/>
    <property type="match status" value="1"/>
</dbReference>
<evidence type="ECO:0000256" key="5">
    <source>
        <dbReference type="SAM" id="Coils"/>
    </source>
</evidence>
<reference evidence="7 8" key="1">
    <citation type="submission" date="2019-01" db="EMBL/GenBank/DDBJ databases">
        <title>Sequencing of cultivated peanut Arachis hypogaea provides insights into genome evolution and oil improvement.</title>
        <authorList>
            <person name="Chen X."/>
        </authorList>
    </citation>
    <scope>NUCLEOTIDE SEQUENCE [LARGE SCALE GENOMIC DNA]</scope>
    <source>
        <strain evidence="8">cv. Fuhuasheng</strain>
        <tissue evidence="7">Leaves</tissue>
    </source>
</reference>
<evidence type="ECO:0000313" key="8">
    <source>
        <dbReference type="Proteomes" id="UP000289738"/>
    </source>
</evidence>
<dbReference type="EMBL" id="SDMP01000005">
    <property type="protein sequence ID" value="RYR57986.1"/>
    <property type="molecule type" value="Genomic_DNA"/>
</dbReference>
<dbReference type="PANTHER" id="PTHR34396:SF22">
    <property type="entry name" value="ZINC FINGER BED DOMAIN-CONTAINING PROTEIN DAYSLEEPER-LIKE"/>
    <property type="match status" value="1"/>
</dbReference>
<organism evidence="7 8">
    <name type="scientific">Arachis hypogaea</name>
    <name type="common">Peanut</name>
    <dbReference type="NCBI Taxonomy" id="3818"/>
    <lineage>
        <taxon>Eukaryota</taxon>
        <taxon>Viridiplantae</taxon>
        <taxon>Streptophyta</taxon>
        <taxon>Embryophyta</taxon>
        <taxon>Tracheophyta</taxon>
        <taxon>Spermatophyta</taxon>
        <taxon>Magnoliopsida</taxon>
        <taxon>eudicotyledons</taxon>
        <taxon>Gunneridae</taxon>
        <taxon>Pentapetalae</taxon>
        <taxon>rosids</taxon>
        <taxon>fabids</taxon>
        <taxon>Fabales</taxon>
        <taxon>Fabaceae</taxon>
        <taxon>Papilionoideae</taxon>
        <taxon>50 kb inversion clade</taxon>
        <taxon>dalbergioids sensu lato</taxon>
        <taxon>Dalbergieae</taxon>
        <taxon>Pterocarpus clade</taxon>
        <taxon>Arachis</taxon>
    </lineage>
</organism>
<accession>A0A445D428</accession>
<keyword evidence="2 4" id="KW-0863">Zinc-finger</keyword>
<dbReference type="GO" id="GO:0008270">
    <property type="term" value="F:zinc ion binding"/>
    <property type="evidence" value="ECO:0007669"/>
    <property type="project" value="UniProtKB-KW"/>
</dbReference>
<dbReference type="SUPFAM" id="SSF57667">
    <property type="entry name" value="beta-beta-alpha zinc fingers"/>
    <property type="match status" value="1"/>
</dbReference>
<evidence type="ECO:0000259" key="6">
    <source>
        <dbReference type="PROSITE" id="PS50808"/>
    </source>
</evidence>
<sequence>MRKPKSLYCSARPGLKPEGYIVLLPHPPSSLTNRCLLSAAEDIDAGKRASTHCVGKTPKPSCVVIGFLLSLWRWIAYLTVALVNCNFRILAYDTMTNENTSSVEIDYEYEDYNSSKRPKMTSKVWEDMQRIQTTDGSKALCKHCGKMLQANCGTSHLKRHLMICPKRPKTADHTEDSMPTVCFRGSGSAKDSGLNTLLMVRPLKVEPESQVTIYSQNPNIRVPTAIPSIENTPSSIRELHEKNSSNLLLPGIESPQNEEELVLNDVEMKAFYASLDAETSVTSPSQDISAVTESSNSTPCEETKNALQTLQDLLSKDFSALVHPGQCGTFKSTIDYLSKLSSDDGVSSEIKLLILEVSREFTRWSCDYNDASRKIESASANILKADKLEESLEVNKNQFKEVLSLENELSNQIASLEQKKKELEEQISAIKANLSVFQSAKNTAIKRKREVFEEAKTLKAQRDELRDQVPHLRDECEEAKKIQANLRAEWTKLGEKFSKGLTGVNCEDSDGMAIQICQPENQI</sequence>
<dbReference type="AlphaFoldDB" id="A0A445D428"/>
<comment type="caution">
    <text evidence="7">The sequence shown here is derived from an EMBL/GenBank/DDBJ whole genome shotgun (WGS) entry which is preliminary data.</text>
</comment>
<dbReference type="Gene3D" id="1.20.5.340">
    <property type="match status" value="1"/>
</dbReference>
<dbReference type="InterPro" id="IPR036236">
    <property type="entry name" value="Znf_C2H2_sf"/>
</dbReference>
<dbReference type="Proteomes" id="UP000289738">
    <property type="component" value="Chromosome A05"/>
</dbReference>
<evidence type="ECO:0000256" key="3">
    <source>
        <dbReference type="ARBA" id="ARBA00022833"/>
    </source>
</evidence>
<proteinExistence type="predicted"/>
<dbReference type="GO" id="GO:0005634">
    <property type="term" value="C:nucleus"/>
    <property type="evidence" value="ECO:0007669"/>
    <property type="project" value="TreeGrafter"/>
</dbReference>
<gene>
    <name evidence="7" type="ORF">Ahy_A05g023649</name>
</gene>
<feature type="domain" description="BED-type" evidence="6">
    <location>
        <begin position="119"/>
        <end position="171"/>
    </location>
</feature>
<dbReference type="GO" id="GO:1990837">
    <property type="term" value="F:sequence-specific double-stranded DNA binding"/>
    <property type="evidence" value="ECO:0007669"/>
    <property type="project" value="TreeGrafter"/>
</dbReference>
<keyword evidence="3" id="KW-0862">Zinc</keyword>
<evidence type="ECO:0000256" key="4">
    <source>
        <dbReference type="PROSITE-ProRule" id="PRU00027"/>
    </source>
</evidence>
<evidence type="ECO:0000313" key="7">
    <source>
        <dbReference type="EMBL" id="RYR57986.1"/>
    </source>
</evidence>
<dbReference type="PANTHER" id="PTHR34396">
    <property type="entry name" value="OS03G0264950 PROTEIN-RELATED"/>
    <property type="match status" value="1"/>
</dbReference>